<evidence type="ECO:0000313" key="6">
    <source>
        <dbReference type="EMBL" id="MFD1782900.1"/>
    </source>
</evidence>
<proteinExistence type="inferred from homology"/>
<name>A0ABW4N2J5_9CAUL</name>
<keyword evidence="2 6" id="KW-0645">Protease</keyword>
<reference evidence="7" key="1">
    <citation type="journal article" date="2019" name="Int. J. Syst. Evol. Microbiol.">
        <title>The Global Catalogue of Microorganisms (GCM) 10K type strain sequencing project: providing services to taxonomists for standard genome sequencing and annotation.</title>
        <authorList>
            <consortium name="The Broad Institute Genomics Platform"/>
            <consortium name="The Broad Institute Genome Sequencing Center for Infectious Disease"/>
            <person name="Wu L."/>
            <person name="Ma J."/>
        </authorList>
    </citation>
    <scope>NUCLEOTIDE SEQUENCE [LARGE SCALE GENOMIC DNA]</scope>
    <source>
        <strain evidence="7">DFY28</strain>
    </source>
</reference>
<dbReference type="InterPro" id="IPR001940">
    <property type="entry name" value="Peptidase_S1C"/>
</dbReference>
<dbReference type="Pfam" id="PF13180">
    <property type="entry name" value="PDZ_2"/>
    <property type="match status" value="1"/>
</dbReference>
<dbReference type="EMBL" id="JBHUEY010000001">
    <property type="protein sequence ID" value="MFD1782900.1"/>
    <property type="molecule type" value="Genomic_DNA"/>
</dbReference>
<organism evidence="6 7">
    <name type="scientific">Phenylobacterium terrae</name>
    <dbReference type="NCBI Taxonomy" id="2665495"/>
    <lineage>
        <taxon>Bacteria</taxon>
        <taxon>Pseudomonadati</taxon>
        <taxon>Pseudomonadota</taxon>
        <taxon>Alphaproteobacteria</taxon>
        <taxon>Caulobacterales</taxon>
        <taxon>Caulobacteraceae</taxon>
        <taxon>Phenylobacterium</taxon>
    </lineage>
</organism>
<dbReference type="SUPFAM" id="SSF50494">
    <property type="entry name" value="Trypsin-like serine proteases"/>
    <property type="match status" value="1"/>
</dbReference>
<evidence type="ECO:0000256" key="2">
    <source>
        <dbReference type="ARBA" id="ARBA00022670"/>
    </source>
</evidence>
<comment type="caution">
    <text evidence="6">The sequence shown here is derived from an EMBL/GenBank/DDBJ whole genome shotgun (WGS) entry which is preliminary data.</text>
</comment>
<dbReference type="EC" id="3.4.21.-" evidence="6"/>
<protein>
    <submittedName>
        <fullName evidence="6">S1C family serine protease</fullName>
        <ecNumber evidence="6">3.4.21.-</ecNumber>
    </submittedName>
</protein>
<sequence>MASPFEGYEVAASLRPSAQACRFDLDEALSAVVALEAKVPDDALTALSLGTERLGNGTVIGPNGLVLTMAYLITEAEEVTLTRNDGGRIPAHVLGVDSVTGFGLVQALEPLGLPAVPLGDSRELPPGSEVVIAGAGGRAHAVAGMVLARMPFAGYWEYLLEEAIFTGPAHPHWSGAALIGPTGELAGVGSLSLQGQTRHGPQPINMFVPIELLPPILDDLARGKPRDPARPWLGVLAQELGPNVVVVGVSPKGPASRAELRAGDLILAVDGARVSTLSEFYTRLWAQGPAGATIPLRIKRDGDVFDVEIKSKDRAALLRKPKYN</sequence>
<dbReference type="InterPro" id="IPR036034">
    <property type="entry name" value="PDZ_sf"/>
</dbReference>
<keyword evidence="7" id="KW-1185">Reference proteome</keyword>
<dbReference type="Proteomes" id="UP001597237">
    <property type="component" value="Unassembled WGS sequence"/>
</dbReference>
<dbReference type="GO" id="GO:0006508">
    <property type="term" value="P:proteolysis"/>
    <property type="evidence" value="ECO:0007669"/>
    <property type="project" value="UniProtKB-KW"/>
</dbReference>
<dbReference type="InterPro" id="IPR001478">
    <property type="entry name" value="PDZ"/>
</dbReference>
<dbReference type="GO" id="GO:0008233">
    <property type="term" value="F:peptidase activity"/>
    <property type="evidence" value="ECO:0007669"/>
    <property type="project" value="UniProtKB-KW"/>
</dbReference>
<dbReference type="Pfam" id="PF13365">
    <property type="entry name" value="Trypsin_2"/>
    <property type="match status" value="1"/>
</dbReference>
<evidence type="ECO:0000256" key="1">
    <source>
        <dbReference type="ARBA" id="ARBA00010541"/>
    </source>
</evidence>
<gene>
    <name evidence="6" type="ORF">ACFSC0_05805</name>
</gene>
<dbReference type="RefSeq" id="WP_377282573.1">
    <property type="nucleotide sequence ID" value="NZ_JBHRSI010000007.1"/>
</dbReference>
<feature type="domain" description="PDZ" evidence="5">
    <location>
        <begin position="217"/>
        <end position="278"/>
    </location>
</feature>
<comment type="similarity">
    <text evidence="1">Belongs to the peptidase S1C family.</text>
</comment>
<dbReference type="SUPFAM" id="SSF50156">
    <property type="entry name" value="PDZ domain-like"/>
    <property type="match status" value="1"/>
</dbReference>
<dbReference type="Gene3D" id="2.40.10.120">
    <property type="match status" value="1"/>
</dbReference>
<evidence type="ECO:0000256" key="4">
    <source>
        <dbReference type="ARBA" id="ARBA00022825"/>
    </source>
</evidence>
<evidence type="ECO:0000313" key="7">
    <source>
        <dbReference type="Proteomes" id="UP001597237"/>
    </source>
</evidence>
<dbReference type="PROSITE" id="PS50106">
    <property type="entry name" value="PDZ"/>
    <property type="match status" value="1"/>
</dbReference>
<dbReference type="PANTHER" id="PTHR22939:SF129">
    <property type="entry name" value="SERINE PROTEASE HTRA2, MITOCHONDRIAL"/>
    <property type="match status" value="1"/>
</dbReference>
<dbReference type="PRINTS" id="PR00834">
    <property type="entry name" value="PROTEASES2C"/>
</dbReference>
<accession>A0ABW4N2J5</accession>
<evidence type="ECO:0000256" key="3">
    <source>
        <dbReference type="ARBA" id="ARBA00022801"/>
    </source>
</evidence>
<evidence type="ECO:0000259" key="5">
    <source>
        <dbReference type="PROSITE" id="PS50106"/>
    </source>
</evidence>
<keyword evidence="3 6" id="KW-0378">Hydrolase</keyword>
<dbReference type="InterPro" id="IPR009003">
    <property type="entry name" value="Peptidase_S1_PA"/>
</dbReference>
<dbReference type="Gene3D" id="2.30.42.10">
    <property type="match status" value="1"/>
</dbReference>
<dbReference type="PANTHER" id="PTHR22939">
    <property type="entry name" value="SERINE PROTEASE FAMILY S1C HTRA-RELATED"/>
    <property type="match status" value="1"/>
</dbReference>
<keyword evidence="4" id="KW-0720">Serine protease</keyword>
<dbReference type="SMART" id="SM00228">
    <property type="entry name" value="PDZ"/>
    <property type="match status" value="1"/>
</dbReference>